<keyword evidence="3" id="KW-0833">Ubl conjugation pathway</keyword>
<dbReference type="OrthoDB" id="5918172at2759"/>
<feature type="region of interest" description="Disordered" evidence="5">
    <location>
        <begin position="602"/>
        <end position="632"/>
    </location>
</feature>
<gene>
    <name evidence="7" type="primary">FBXO30</name>
    <name evidence="7" type="ORF">BLAG_LOCUS22834</name>
</gene>
<evidence type="ECO:0000259" key="6">
    <source>
        <dbReference type="PROSITE" id="PS50181"/>
    </source>
</evidence>
<dbReference type="GO" id="GO:0008270">
    <property type="term" value="F:zinc ion binding"/>
    <property type="evidence" value="ECO:0007669"/>
    <property type="project" value="UniProtKB-KW"/>
</dbReference>
<evidence type="ECO:0000313" key="8">
    <source>
        <dbReference type="Proteomes" id="UP000838412"/>
    </source>
</evidence>
<dbReference type="SUPFAM" id="SSF81383">
    <property type="entry name" value="F-box domain"/>
    <property type="match status" value="1"/>
</dbReference>
<dbReference type="PROSITE" id="PS50181">
    <property type="entry name" value="FBOX"/>
    <property type="match status" value="1"/>
</dbReference>
<feature type="region of interest" description="Disordered" evidence="5">
    <location>
        <begin position="251"/>
        <end position="306"/>
    </location>
</feature>
<dbReference type="Gene3D" id="1.20.1280.50">
    <property type="match status" value="1"/>
</dbReference>
<keyword evidence="1" id="KW-0479">Metal-binding</keyword>
<organism evidence="7 8">
    <name type="scientific">Branchiostoma lanceolatum</name>
    <name type="common">Common lancelet</name>
    <name type="synonym">Amphioxus lanceolatum</name>
    <dbReference type="NCBI Taxonomy" id="7740"/>
    <lineage>
        <taxon>Eukaryota</taxon>
        <taxon>Metazoa</taxon>
        <taxon>Chordata</taxon>
        <taxon>Cephalochordata</taxon>
        <taxon>Leptocardii</taxon>
        <taxon>Amphioxiformes</taxon>
        <taxon>Branchiostomatidae</taxon>
        <taxon>Branchiostoma</taxon>
    </lineage>
</organism>
<sequence length="782" mass="88268">MAAVEESPEGGDYLTVPHSHCTQCYRRSCFIKPELDVACEMQACPVDCGARFHACKLSEHRLICPNEKAPCINAVNGCPKWLPRGQHARHLSYCPASVVRCTMEWNRWPVFSVERQSHVPIVKADAQVYKDQLDIALALRDQRILMETMKASDRARLALMSSIIQQSVSDSEASTPSEEMRSFAKEENATSAEGLESNSSVMNGWEKQSPPIPPPFPENESSKSASSKLYTATLQMTQSLSAALDTLNNAASAGNTNRQERVDEDTREELQDAAAAPTYEDFSNGAVDGKEKSSAISSPSPDDMADDLQDVAQKVDYYTQLLHDTQMAAEKAASSEEGAKADDTNSCEESPSTEEESVVEHEPVFSCWYDRQGIAHRSVSMFRPPSTFTPSHVLDMRFLDPRTQQSKCVGTEDLVLDDEMFGTKALSNSLNFSDTTVSEDDLSVLLEAWFDIYPLNVYSRKVSESKREVAVQTVQIPTAVFATSSQVGPMGSAPAVDHSNTLVLDLVLESITRYQSKPRTMYTFVCGQEFRRDEYPSHFQNVHNDIHGGLNGWIEQRCPLAIYGCTHSRRRLYPHKKNGTIIFHQHLESFGIRPLIDEIVTDSPEQSDSESDDSCCGVVGKDEQGDTRKRRKGRDRLSTLPFEILQHISLCLDSFSLCNFSMVSKLTREVCHSILEDRGIVVQQWEKRRYKTLLTWQISHQKWYFSTAFTPVKSWYYEDSPSMAEHLSNCPYNIRHTRTEPYPVMKLGKRHEGLFWKKLALRKMREKEREARLEGKGEVVQH</sequence>
<dbReference type="Gene3D" id="3.30.40.150">
    <property type="entry name" value="TRAF-like zinc-finger, N-terminal subdomain"/>
    <property type="match status" value="1"/>
</dbReference>
<keyword evidence="8" id="KW-1185">Reference proteome</keyword>
<dbReference type="EMBL" id="OV696692">
    <property type="protein sequence ID" value="CAH1270602.1"/>
    <property type="molecule type" value="Genomic_DNA"/>
</dbReference>
<dbReference type="AlphaFoldDB" id="A0A8K0A9J8"/>
<dbReference type="InterPro" id="IPR001810">
    <property type="entry name" value="F-box_dom"/>
</dbReference>
<name>A0A8K0A9J8_BRALA</name>
<feature type="region of interest" description="Disordered" evidence="5">
    <location>
        <begin position="167"/>
        <end position="226"/>
    </location>
</feature>
<evidence type="ECO:0000256" key="3">
    <source>
        <dbReference type="ARBA" id="ARBA00022786"/>
    </source>
</evidence>
<dbReference type="InterPro" id="IPR043013">
    <property type="entry name" value="Znf_TRAF_N"/>
</dbReference>
<feature type="region of interest" description="Disordered" evidence="5">
    <location>
        <begin position="328"/>
        <end position="358"/>
    </location>
</feature>
<evidence type="ECO:0000256" key="2">
    <source>
        <dbReference type="ARBA" id="ARBA00022771"/>
    </source>
</evidence>
<dbReference type="GO" id="GO:0061630">
    <property type="term" value="F:ubiquitin protein ligase activity"/>
    <property type="evidence" value="ECO:0007669"/>
    <property type="project" value="InterPro"/>
</dbReference>
<evidence type="ECO:0000256" key="4">
    <source>
        <dbReference type="ARBA" id="ARBA00022833"/>
    </source>
</evidence>
<feature type="domain" description="F-box" evidence="6">
    <location>
        <begin position="634"/>
        <end position="688"/>
    </location>
</feature>
<accession>A0A8K0A9J8</accession>
<dbReference type="Proteomes" id="UP000838412">
    <property type="component" value="Chromosome 7"/>
</dbReference>
<protein>
    <submittedName>
        <fullName evidence="7">FBXO30 protein</fullName>
    </submittedName>
</protein>
<keyword evidence="4" id="KW-0862">Zinc</keyword>
<dbReference type="Pfam" id="PF15965">
    <property type="entry name" value="zf-TRAF_2"/>
    <property type="match status" value="1"/>
</dbReference>
<dbReference type="PANTHER" id="PTHR15933">
    <property type="entry name" value="PROTEIN CBG16327"/>
    <property type="match status" value="1"/>
</dbReference>
<reference evidence="7" key="1">
    <citation type="submission" date="2022-01" db="EMBL/GenBank/DDBJ databases">
        <authorList>
            <person name="Braso-Vives M."/>
        </authorList>
    </citation>
    <scope>NUCLEOTIDE SEQUENCE</scope>
</reference>
<feature type="compositionally biased region" description="Basic and acidic residues" evidence="5">
    <location>
        <begin position="333"/>
        <end position="343"/>
    </location>
</feature>
<evidence type="ECO:0000256" key="1">
    <source>
        <dbReference type="ARBA" id="ARBA00022723"/>
    </source>
</evidence>
<evidence type="ECO:0000256" key="5">
    <source>
        <dbReference type="SAM" id="MobiDB-lite"/>
    </source>
</evidence>
<evidence type="ECO:0000313" key="7">
    <source>
        <dbReference type="EMBL" id="CAH1270602.1"/>
    </source>
</evidence>
<proteinExistence type="predicted"/>
<keyword evidence="2" id="KW-0863">Zinc-finger</keyword>
<dbReference type="CDD" id="cd22101">
    <property type="entry name" value="F-box_FBXO30-like"/>
    <property type="match status" value="1"/>
</dbReference>
<dbReference type="InterPro" id="IPR031890">
    <property type="entry name" value="Fbxo30/Fbxo40"/>
</dbReference>
<dbReference type="PANTHER" id="PTHR15933:SF20">
    <property type="entry name" value="F-BOX DOMAIN-CONTAINING PROTEIN"/>
    <property type="match status" value="1"/>
</dbReference>
<feature type="compositionally biased region" description="Basic and acidic residues" evidence="5">
    <location>
        <begin position="178"/>
        <end position="188"/>
    </location>
</feature>
<feature type="compositionally biased region" description="Polar residues" evidence="5">
    <location>
        <begin position="167"/>
        <end position="177"/>
    </location>
</feature>
<dbReference type="InterPro" id="IPR036047">
    <property type="entry name" value="F-box-like_dom_sf"/>
</dbReference>
<dbReference type="SUPFAM" id="SSF49599">
    <property type="entry name" value="TRAF domain-like"/>
    <property type="match status" value="1"/>
</dbReference>
<dbReference type="InterPro" id="IPR001293">
    <property type="entry name" value="Znf_TRAF"/>
</dbReference>
<dbReference type="Pfam" id="PF15966">
    <property type="entry name" value="F-box_4"/>
    <property type="match status" value="1"/>
</dbReference>